<feature type="region of interest" description="Disordered" evidence="1">
    <location>
        <begin position="1008"/>
        <end position="1030"/>
    </location>
</feature>
<dbReference type="EMBL" id="FLQV01000569">
    <property type="protein sequence ID" value="SBS96137.1"/>
    <property type="molecule type" value="Genomic_DNA"/>
</dbReference>
<proteinExistence type="predicted"/>
<feature type="compositionally biased region" description="Acidic residues" evidence="1">
    <location>
        <begin position="764"/>
        <end position="774"/>
    </location>
</feature>
<feature type="region of interest" description="Disordered" evidence="1">
    <location>
        <begin position="1192"/>
        <end position="1225"/>
    </location>
</feature>
<gene>
    <name evidence="2" type="ORF">POVCU1_030940</name>
</gene>
<feature type="compositionally biased region" description="Basic and acidic residues" evidence="1">
    <location>
        <begin position="656"/>
        <end position="690"/>
    </location>
</feature>
<feature type="compositionally biased region" description="Low complexity" evidence="1">
    <location>
        <begin position="691"/>
        <end position="702"/>
    </location>
</feature>
<feature type="compositionally biased region" description="Basic and acidic residues" evidence="1">
    <location>
        <begin position="775"/>
        <end position="790"/>
    </location>
</feature>
<accession>A0A1A8WXN6</accession>
<name>A0A1A8WXN6_PLAOA</name>
<feature type="region of interest" description="Disordered" evidence="1">
    <location>
        <begin position="632"/>
        <end position="839"/>
    </location>
</feature>
<feature type="compositionally biased region" description="Basic and acidic residues" evidence="1">
    <location>
        <begin position="802"/>
        <end position="839"/>
    </location>
</feature>
<sequence>MERSKRSHFEIKQKDGLPNMRVMSVPARRREHKVKKYTHILHVPKESKVFPCKSENGEYPNYREKTLTFLKGHNYFEKWKEHLYSFKQMKVYKDKKLQCEKGMYQIKNVNKNLLHINGNDRNVRGNLIPNVDNRNYCRVSLKFRGISYCEMRFKYGGSLNYFVKNNTANMSTIQKKLNRWNQKEEKRKNGQDVHGLQGRTRKRRFSIFKSADCPKEPLTVRNTFGDNNIYLNSDSKLCISEAVSPQCDDINYGTLDAVIRDIPVDITQRSNNKRRNVMRYSVSHDQDHIRAKKMGDYLIWGNKKMSLHFEKKVRYLKRKIKRKVCMWKELMIKQTSMSNSEKRSCIGGDGRDAFFKKGYCIRHFKRVLTRKVKYDLHRKMHGSRKKKEGKEQQKWGGCYRDDKGRQEGPLSIITIADPINSWCLSPDVVPYCCHIHNRMQNCFHSFFAILFKKLLKYHVSIYKRKMLIYREKYITGRVIPYSNTHTKYANSYLQQSTGVAFYLSGSSAIRKKNKGEEDKRNDNIFPRNEDKEKSFSMFCISPENALSHSSGHWSRSSNRTCTLDIAREDILPSKTFDAQYYDENNQRGRSTRKGKNALRDSFNCLKFLYRDRMFPLLGDVCEGNSMNVRNLHHRTNSNRSSENNDGNDESNNRNGESNDRSGDSNDRSGEGNDRSDESNDRSGENNDRSGDNNSHNSGGNNDKNNENEENRDDNNNGEKNDKGGDDASSTDGENAEKSKSRSRSRLQSKLMTEEGFGKDNENGSGEEEADENMEDEKNDKGEGQAVRSEEQEQNEDNLNSQKNEHENYYKLIKEIELLEKSEKRNTYEDRKKSEERNDSFCEETNKVKFLCGNENEEKKGDKYDMEKIEDVIVNENKNMNDVNEGIGTNQMTINTSPNYVSHPLKLPLLPEMSHPRTGNLCSGSGSSSSSNSSSSSSGSSGSSKGGTTPKGCGNQVNDPDFEEACDIRLMNKPENMKFSQSPPTSSLHASSLHLTDVNELVLSPNQQIYSNSPLKSPNSPLTPTSPLFDSNYNEDHIEKVNSNYLISSPYRNDIFSEFDMVSSFFEALDELENKSDNTESSSNENGKFSSDFSLDNTENKIKKGNIQRDEVIYNYKKENYKKVFHAWCSKGKHELNYDNKKFTSVMEWINYIEDLMSQEGVEDNNSCEEEEAAKIAISQGYYNDENLCHVDRDPFDHAGEEASGDAVDEDAVDEDAVDEDAVDEDAVNEDAVNGNSAIGDGAIADASMGSGANDGIGWDGFSENRIVPPQTVEEFAHGDDAFANDVEAKQNLLPEYNNAEDKVIYSNGGDCVEGAVTSDKLMESDLHVSGSFPWNVDMGDSGLPVPTTESNEGIHFDANVPEEESETKQEIV</sequence>
<reference evidence="3" key="1">
    <citation type="submission" date="2016-05" db="EMBL/GenBank/DDBJ databases">
        <authorList>
            <person name="Naeem Raeece"/>
        </authorList>
    </citation>
    <scope>NUCLEOTIDE SEQUENCE [LARGE SCALE GENOMIC DNA]</scope>
</reference>
<feature type="compositionally biased region" description="Basic and acidic residues" evidence="1">
    <location>
        <begin position="751"/>
        <end position="761"/>
    </location>
</feature>
<feature type="region of interest" description="Disordered" evidence="1">
    <location>
        <begin position="1337"/>
        <end position="1372"/>
    </location>
</feature>
<evidence type="ECO:0000313" key="3">
    <source>
        <dbReference type="Proteomes" id="UP000078546"/>
    </source>
</evidence>
<feature type="compositionally biased region" description="Low complexity" evidence="1">
    <location>
        <begin position="922"/>
        <end position="946"/>
    </location>
</feature>
<feature type="compositionally biased region" description="Polar residues" evidence="1">
    <location>
        <begin position="1078"/>
        <end position="1094"/>
    </location>
</feature>
<dbReference type="Proteomes" id="UP000078546">
    <property type="component" value="Unassembled WGS sequence"/>
</dbReference>
<feature type="compositionally biased region" description="Acidic residues" evidence="1">
    <location>
        <begin position="1202"/>
        <end position="1225"/>
    </location>
</feature>
<feature type="region of interest" description="Disordered" evidence="1">
    <location>
        <begin position="904"/>
        <end position="959"/>
    </location>
</feature>
<feature type="region of interest" description="Disordered" evidence="1">
    <location>
        <begin position="1075"/>
        <end position="1094"/>
    </location>
</feature>
<evidence type="ECO:0000313" key="2">
    <source>
        <dbReference type="EMBL" id="SBS96137.1"/>
    </source>
</evidence>
<feature type="compositionally biased region" description="Basic and acidic residues" evidence="1">
    <location>
        <begin position="703"/>
        <end position="725"/>
    </location>
</feature>
<organism evidence="2 3">
    <name type="scientific">Plasmodium ovale curtisi</name>
    <dbReference type="NCBI Taxonomy" id="864141"/>
    <lineage>
        <taxon>Eukaryota</taxon>
        <taxon>Sar</taxon>
        <taxon>Alveolata</taxon>
        <taxon>Apicomplexa</taxon>
        <taxon>Aconoidasida</taxon>
        <taxon>Haemosporida</taxon>
        <taxon>Plasmodiidae</taxon>
        <taxon>Plasmodium</taxon>
        <taxon>Plasmodium (Plasmodium)</taxon>
    </lineage>
</organism>
<feature type="compositionally biased region" description="Low complexity" evidence="1">
    <location>
        <begin position="1010"/>
        <end position="1027"/>
    </location>
</feature>
<protein>
    <submittedName>
        <fullName evidence="2">Uncharacterized protein</fullName>
    </submittedName>
</protein>
<evidence type="ECO:0000256" key="1">
    <source>
        <dbReference type="SAM" id="MobiDB-lite"/>
    </source>
</evidence>